<dbReference type="EMBL" id="MCGR01000092">
    <property type="protein sequence ID" value="ORY55142.1"/>
    <property type="molecule type" value="Genomic_DNA"/>
</dbReference>
<accession>A0A1Y2D789</accession>
<proteinExistence type="predicted"/>
<dbReference type="Proteomes" id="UP000193467">
    <property type="component" value="Unassembled WGS sequence"/>
</dbReference>
<dbReference type="InParanoid" id="A0A1Y2D789"/>
<evidence type="ECO:0000313" key="1">
    <source>
        <dbReference type="EMBL" id="ORY55142.1"/>
    </source>
</evidence>
<dbReference type="AlphaFoldDB" id="A0A1Y2D789"/>
<evidence type="ECO:0000313" key="2">
    <source>
        <dbReference type="Proteomes" id="UP000193467"/>
    </source>
</evidence>
<reference evidence="1 2" key="1">
    <citation type="submission" date="2016-07" db="EMBL/GenBank/DDBJ databases">
        <title>Pervasive Adenine N6-methylation of Active Genes in Fungi.</title>
        <authorList>
            <consortium name="DOE Joint Genome Institute"/>
            <person name="Mondo S.J."/>
            <person name="Dannebaum R.O."/>
            <person name="Kuo R.C."/>
            <person name="Labutti K."/>
            <person name="Haridas S."/>
            <person name="Kuo A."/>
            <person name="Salamov A."/>
            <person name="Ahrendt S.R."/>
            <person name="Lipzen A."/>
            <person name="Sullivan W."/>
            <person name="Andreopoulos W.B."/>
            <person name="Clum A."/>
            <person name="Lindquist E."/>
            <person name="Daum C."/>
            <person name="Ramamoorthy G.K."/>
            <person name="Gryganskyi A."/>
            <person name="Culley D."/>
            <person name="Magnuson J.K."/>
            <person name="James T.Y."/>
            <person name="O'Malley M.A."/>
            <person name="Stajich J.E."/>
            <person name="Spatafora J.W."/>
            <person name="Visel A."/>
            <person name="Grigoriev I.V."/>
        </authorList>
    </citation>
    <scope>NUCLEOTIDE SEQUENCE [LARGE SCALE GENOMIC DNA]</scope>
    <source>
        <strain evidence="1 2">62-1032</strain>
    </source>
</reference>
<keyword evidence="2" id="KW-1185">Reference proteome</keyword>
<protein>
    <submittedName>
        <fullName evidence="1">Uncharacterized protein</fullName>
    </submittedName>
</protein>
<comment type="caution">
    <text evidence="1">The sequence shown here is derived from an EMBL/GenBank/DDBJ whole genome shotgun (WGS) entry which is preliminary data.</text>
</comment>
<sequence length="151" mass="17070">MRSWIPLLGARTTSQLLLTLCPALRRHILLIPSHVTQGRCRLNLFEYRRCTALKLKPPRRDSPLIIADNGHLLLPARRRQEKGLPQDHLYLQGCSSCRPRILNSDYSTRGETDCSKVHASTSHLLCIRCPSSRQRSHKRCFSFAGSVGSLG</sequence>
<organism evidence="1 2">
    <name type="scientific">Leucosporidium creatinivorum</name>
    <dbReference type="NCBI Taxonomy" id="106004"/>
    <lineage>
        <taxon>Eukaryota</taxon>
        <taxon>Fungi</taxon>
        <taxon>Dikarya</taxon>
        <taxon>Basidiomycota</taxon>
        <taxon>Pucciniomycotina</taxon>
        <taxon>Microbotryomycetes</taxon>
        <taxon>Leucosporidiales</taxon>
        <taxon>Leucosporidium</taxon>
    </lineage>
</organism>
<name>A0A1Y2D789_9BASI</name>
<gene>
    <name evidence="1" type="ORF">BCR35DRAFT_222359</name>
</gene>